<dbReference type="AlphaFoldDB" id="A0A6A6YA46"/>
<evidence type="ECO:0000313" key="4">
    <source>
        <dbReference type="Proteomes" id="UP000504636"/>
    </source>
</evidence>
<dbReference type="OrthoDB" id="4770059at2759"/>
<evidence type="ECO:0008006" key="6">
    <source>
        <dbReference type="Google" id="ProtNLM"/>
    </source>
</evidence>
<keyword evidence="2" id="KW-1133">Transmembrane helix</keyword>
<feature type="compositionally biased region" description="Basic and acidic residues" evidence="1">
    <location>
        <begin position="315"/>
        <end position="325"/>
    </location>
</feature>
<organism evidence="3">
    <name type="scientific">Mytilinidion resinicola</name>
    <dbReference type="NCBI Taxonomy" id="574789"/>
    <lineage>
        <taxon>Eukaryota</taxon>
        <taxon>Fungi</taxon>
        <taxon>Dikarya</taxon>
        <taxon>Ascomycota</taxon>
        <taxon>Pezizomycotina</taxon>
        <taxon>Dothideomycetes</taxon>
        <taxon>Pleosporomycetidae</taxon>
        <taxon>Mytilinidiales</taxon>
        <taxon>Mytilinidiaceae</taxon>
        <taxon>Mytilinidion</taxon>
    </lineage>
</organism>
<evidence type="ECO:0000256" key="1">
    <source>
        <dbReference type="SAM" id="MobiDB-lite"/>
    </source>
</evidence>
<feature type="compositionally biased region" description="Low complexity" evidence="1">
    <location>
        <begin position="203"/>
        <end position="241"/>
    </location>
</feature>
<proteinExistence type="predicted"/>
<feature type="transmembrane region" description="Helical" evidence="2">
    <location>
        <begin position="249"/>
        <end position="270"/>
    </location>
</feature>
<dbReference type="EMBL" id="MU003709">
    <property type="protein sequence ID" value="KAF2805438.1"/>
    <property type="molecule type" value="Genomic_DNA"/>
</dbReference>
<gene>
    <name evidence="3 5" type="ORF">BDZ99DRAFT_539765</name>
</gene>
<evidence type="ECO:0000313" key="5">
    <source>
        <dbReference type="RefSeq" id="XP_033572402.1"/>
    </source>
</evidence>
<keyword evidence="2" id="KW-0472">Membrane</keyword>
<name>A0A6A6YA46_9PEZI</name>
<protein>
    <recommendedName>
        <fullName evidence="6">Mid2 domain-containing protein</fullName>
    </recommendedName>
</protein>
<dbReference type="Proteomes" id="UP000504636">
    <property type="component" value="Unplaced"/>
</dbReference>
<evidence type="ECO:0000313" key="3">
    <source>
        <dbReference type="EMBL" id="KAF2805438.1"/>
    </source>
</evidence>
<sequence length="333" mass="34854">MAATTVTDLSSISAYNRGPITTAFIPPTSCLATLTLPSSGGDLFFGHQFISYVDLACYPHGTIAAQNLVTWSSWDIFYYSPAICPSGWTQATAFTSVIPAWPETVSISIESNTNVALCCPSGYSYLSTGLGHQCTSPITMNQVIQYIFPTNNGANIVRGNVSTSTFPADATAWGDGVPVWWQSSDDALLAEASTMTPSGASPTAITTGVTGSGGTAAQPSATTSIPSSTATTSASSTPKPSGLSTGAKVGLGVGIPLAIIAGLALGYLLFRRRRGRGTTDGDAADVPLGKYEHDAPPEPYYDTQQPPKQPAHELSSQREPYHGMHELPSTRYQ</sequence>
<keyword evidence="4" id="KW-1185">Reference proteome</keyword>
<feature type="region of interest" description="Disordered" evidence="1">
    <location>
        <begin position="193"/>
        <end position="243"/>
    </location>
</feature>
<accession>A0A6A6YA46</accession>
<reference evidence="5" key="2">
    <citation type="submission" date="2020-04" db="EMBL/GenBank/DDBJ databases">
        <authorList>
            <consortium name="NCBI Genome Project"/>
        </authorList>
    </citation>
    <scope>NUCLEOTIDE SEQUENCE</scope>
    <source>
        <strain evidence="5">CBS 304.34</strain>
    </source>
</reference>
<keyword evidence="2" id="KW-0812">Transmembrane</keyword>
<feature type="region of interest" description="Disordered" evidence="1">
    <location>
        <begin position="276"/>
        <end position="333"/>
    </location>
</feature>
<dbReference type="RefSeq" id="XP_033572402.1">
    <property type="nucleotide sequence ID" value="XM_033726683.1"/>
</dbReference>
<dbReference type="GeneID" id="54467576"/>
<reference evidence="3 5" key="1">
    <citation type="journal article" date="2020" name="Stud. Mycol.">
        <title>101 Dothideomycetes genomes: a test case for predicting lifestyles and emergence of pathogens.</title>
        <authorList>
            <person name="Haridas S."/>
            <person name="Albert R."/>
            <person name="Binder M."/>
            <person name="Bloem J."/>
            <person name="Labutti K."/>
            <person name="Salamov A."/>
            <person name="Andreopoulos B."/>
            <person name="Baker S."/>
            <person name="Barry K."/>
            <person name="Bills G."/>
            <person name="Bluhm B."/>
            <person name="Cannon C."/>
            <person name="Castanera R."/>
            <person name="Culley D."/>
            <person name="Daum C."/>
            <person name="Ezra D."/>
            <person name="Gonzalez J."/>
            <person name="Henrissat B."/>
            <person name="Kuo A."/>
            <person name="Liang C."/>
            <person name="Lipzen A."/>
            <person name="Lutzoni F."/>
            <person name="Magnuson J."/>
            <person name="Mondo S."/>
            <person name="Nolan M."/>
            <person name="Ohm R."/>
            <person name="Pangilinan J."/>
            <person name="Park H.-J."/>
            <person name="Ramirez L."/>
            <person name="Alfaro M."/>
            <person name="Sun H."/>
            <person name="Tritt A."/>
            <person name="Yoshinaga Y."/>
            <person name="Zwiers L.-H."/>
            <person name="Turgeon B."/>
            <person name="Goodwin S."/>
            <person name="Spatafora J."/>
            <person name="Crous P."/>
            <person name="Grigoriev I."/>
        </authorList>
    </citation>
    <scope>NUCLEOTIDE SEQUENCE</scope>
    <source>
        <strain evidence="3 5">CBS 304.34</strain>
    </source>
</reference>
<evidence type="ECO:0000256" key="2">
    <source>
        <dbReference type="SAM" id="Phobius"/>
    </source>
</evidence>
<reference evidence="5" key="3">
    <citation type="submission" date="2025-04" db="UniProtKB">
        <authorList>
            <consortium name="RefSeq"/>
        </authorList>
    </citation>
    <scope>IDENTIFICATION</scope>
    <source>
        <strain evidence="5">CBS 304.34</strain>
    </source>
</reference>